<keyword evidence="4" id="KW-1185">Reference proteome</keyword>
<dbReference type="OrthoDB" id="5796379at2759"/>
<reference evidence="3" key="1">
    <citation type="submission" date="2022-07" db="EMBL/GenBank/DDBJ databases">
        <authorList>
            <person name="Trinca V."/>
            <person name="Uliana J.V.C."/>
            <person name="Torres T.T."/>
            <person name="Ward R.J."/>
            <person name="Monesi N."/>
        </authorList>
    </citation>
    <scope>NUCLEOTIDE SEQUENCE</scope>
    <source>
        <strain evidence="3">HSMRA1968</strain>
        <tissue evidence="3">Whole embryos</tissue>
    </source>
</reference>
<dbReference type="EMBL" id="WJQU01000001">
    <property type="protein sequence ID" value="KAJ6649490.1"/>
    <property type="molecule type" value="Genomic_DNA"/>
</dbReference>
<dbReference type="GO" id="GO:0008356">
    <property type="term" value="P:asymmetric cell division"/>
    <property type="evidence" value="ECO:0007669"/>
    <property type="project" value="InterPro"/>
</dbReference>
<dbReference type="SUPFAM" id="SSF48371">
    <property type="entry name" value="ARM repeat"/>
    <property type="match status" value="1"/>
</dbReference>
<dbReference type="Pfam" id="PF19427">
    <property type="entry name" value="Insc_C"/>
    <property type="match status" value="1"/>
</dbReference>
<feature type="domain" description="Protein inscuteable homologue C-terminal" evidence="2">
    <location>
        <begin position="514"/>
        <end position="823"/>
    </location>
</feature>
<dbReference type="GO" id="GO:0045176">
    <property type="term" value="P:apical protein localization"/>
    <property type="evidence" value="ECO:0007669"/>
    <property type="project" value="TreeGrafter"/>
</dbReference>
<dbReference type="Proteomes" id="UP001151699">
    <property type="component" value="Chromosome A"/>
</dbReference>
<organism evidence="3 4">
    <name type="scientific">Pseudolycoriella hygida</name>
    <dbReference type="NCBI Taxonomy" id="35572"/>
    <lineage>
        <taxon>Eukaryota</taxon>
        <taxon>Metazoa</taxon>
        <taxon>Ecdysozoa</taxon>
        <taxon>Arthropoda</taxon>
        <taxon>Hexapoda</taxon>
        <taxon>Insecta</taxon>
        <taxon>Pterygota</taxon>
        <taxon>Neoptera</taxon>
        <taxon>Endopterygota</taxon>
        <taxon>Diptera</taxon>
        <taxon>Nematocera</taxon>
        <taxon>Sciaroidea</taxon>
        <taxon>Sciaridae</taxon>
        <taxon>Pseudolycoriella</taxon>
    </lineage>
</organism>
<evidence type="ECO:0000259" key="2">
    <source>
        <dbReference type="Pfam" id="PF19427"/>
    </source>
</evidence>
<dbReference type="InterPro" id="IPR011989">
    <property type="entry name" value="ARM-like"/>
</dbReference>
<protein>
    <recommendedName>
        <fullName evidence="2">Protein inscuteable homologue C-terminal domain-containing protein</fullName>
    </recommendedName>
</protein>
<dbReference type="GO" id="GO:0009786">
    <property type="term" value="P:regulation of asymmetric cell division"/>
    <property type="evidence" value="ECO:0007669"/>
    <property type="project" value="TreeGrafter"/>
</dbReference>
<feature type="region of interest" description="Disordered" evidence="1">
    <location>
        <begin position="28"/>
        <end position="107"/>
    </location>
</feature>
<dbReference type="AlphaFoldDB" id="A0A9Q0SA93"/>
<accession>A0A9Q0SA93</accession>
<dbReference type="GO" id="GO:0000132">
    <property type="term" value="P:establishment of mitotic spindle orientation"/>
    <property type="evidence" value="ECO:0007669"/>
    <property type="project" value="TreeGrafter"/>
</dbReference>
<feature type="compositionally biased region" description="Low complexity" evidence="1">
    <location>
        <begin position="71"/>
        <end position="92"/>
    </location>
</feature>
<gene>
    <name evidence="3" type="ORF">Bhyg_04726</name>
</gene>
<name>A0A9Q0SA93_9DIPT</name>
<comment type="caution">
    <text evidence="3">The sequence shown here is derived from an EMBL/GenBank/DDBJ whole genome shotgun (WGS) entry which is preliminary data.</text>
</comment>
<sequence>MSTSNQSNFRRGQSKVWWGNSDHFGFPSLQQITKSNKSNVSPDITTSWSYRRGSPGSLKSQDSGFSDSDHSPPTNHHSSSNSSPQSSLRNNSFTTSPDKLTPKKTVNHRINTEIFQRSPSICSDHSTPPTVIRKKLNADFVSTYTSRRISFSAPNSPVYERIGSTDIFKEIDSLNYSTTSPVSTPNKRQPLSDLRNKCDKNRSIKRGTTITRSAGVNRKLLKCVSQFSIGSASDVYQLSSSTNSNESLEAAHVESLTETSTAMQKAIPQTPKSILKASPKKYNNETVVFGCGDENDSSNDLNVDRNTEPVLPTYSTLFPTITSTPKSKQQKVSKDRLVGVENSPEFIDLSPTMNWETCTYIEYTNPLLNGNASSVQYWLDEIRSSYCHEVLSTLQTKSIAHVISKSAAVNSVSASKIIRSVQVKAENLQGDFECVEQFLSGKASTDAMAIVSSLLLKLNENVMDFVSRLRSKNIFATNDTTYNRFEDNISCITEMTLDLQVQIDNQSEDMDFKLLFEDVQVLKRYLLITIRLAFVNLIKVILHRIETTKCDLILRSNLSMISMLSNTEFKQFASLNDAFIDSDAVRLLLTICLESKLSTVRTLSLRALATICSTKETIRQFQQIGGIEILTELLTDDANPNRLEPEFREALSLLAQLTAPWHGKTHSIDGLRSCVEKLVERISDILTTTICCQTLLLCAACLNNLSRMETTSIYSLMSHGTVLRLKQACQQRGPGASIFLYEQVINMLYNMACNRKCHKHLANKHIISFITSIFKTQFYGRYRTRSENTALNRTIKTILHIFAMLIHESSVGKEILDNNIVPIFSQIEENLSRSHEQSSREISRIVKLLNDSLSNRTFVRSNSENSGCRLKQKSLLESYV</sequence>
<evidence type="ECO:0000256" key="1">
    <source>
        <dbReference type="SAM" id="MobiDB-lite"/>
    </source>
</evidence>
<dbReference type="InterPro" id="IPR039921">
    <property type="entry name" value="Inscuteable"/>
</dbReference>
<proteinExistence type="predicted"/>
<evidence type="ECO:0000313" key="3">
    <source>
        <dbReference type="EMBL" id="KAJ6649490.1"/>
    </source>
</evidence>
<dbReference type="GO" id="GO:0045179">
    <property type="term" value="C:apical cortex"/>
    <property type="evidence" value="ECO:0007669"/>
    <property type="project" value="TreeGrafter"/>
</dbReference>
<evidence type="ECO:0000313" key="4">
    <source>
        <dbReference type="Proteomes" id="UP001151699"/>
    </source>
</evidence>
<dbReference type="Gene3D" id="1.25.10.10">
    <property type="entry name" value="Leucine-rich Repeat Variant"/>
    <property type="match status" value="1"/>
</dbReference>
<dbReference type="GO" id="GO:0008093">
    <property type="term" value="F:cytoskeletal anchor activity"/>
    <property type="evidence" value="ECO:0007669"/>
    <property type="project" value="TreeGrafter"/>
</dbReference>
<dbReference type="PANTHER" id="PTHR21386:SF0">
    <property type="entry name" value="PROTEIN INSCUTEABLE HOMOLOG"/>
    <property type="match status" value="1"/>
</dbReference>
<dbReference type="InterPro" id="IPR045789">
    <property type="entry name" value="Insc_C"/>
</dbReference>
<dbReference type="PANTHER" id="PTHR21386">
    <property type="entry name" value="INSCUTEABLE"/>
    <property type="match status" value="1"/>
</dbReference>
<feature type="compositionally biased region" description="Polar residues" evidence="1">
    <location>
        <begin position="28"/>
        <end position="49"/>
    </location>
</feature>
<dbReference type="InterPro" id="IPR016024">
    <property type="entry name" value="ARM-type_fold"/>
</dbReference>